<dbReference type="EMBL" id="CP108169">
    <property type="protein sequence ID" value="WTQ75513.1"/>
    <property type="molecule type" value="Genomic_DNA"/>
</dbReference>
<reference evidence="3" key="1">
    <citation type="submission" date="2022-10" db="EMBL/GenBank/DDBJ databases">
        <title>The complete genomes of actinobacterial strains from the NBC collection.</title>
        <authorList>
            <person name="Joergensen T.S."/>
            <person name="Alvarez Arevalo M."/>
            <person name="Sterndorff E.B."/>
            <person name="Faurdal D."/>
            <person name="Vuksanovic O."/>
            <person name="Mourched A.-S."/>
            <person name="Charusanti P."/>
            <person name="Shaw S."/>
            <person name="Blin K."/>
            <person name="Weber T."/>
        </authorList>
    </citation>
    <scope>NUCLEOTIDE SEQUENCE</scope>
    <source>
        <strain evidence="3">NBC_00148</strain>
    </source>
</reference>
<protein>
    <submittedName>
        <fullName evidence="3">Alpha/beta hydrolase family protein</fullName>
    </submittedName>
</protein>
<dbReference type="InterPro" id="IPR029058">
    <property type="entry name" value="AB_hydrolase_fold"/>
</dbReference>
<feature type="domain" description="DUF1023" evidence="2">
    <location>
        <begin position="255"/>
        <end position="422"/>
    </location>
</feature>
<feature type="region of interest" description="Disordered" evidence="1">
    <location>
        <begin position="449"/>
        <end position="471"/>
    </location>
</feature>
<name>A0AAU1LW32_9ACTN</name>
<gene>
    <name evidence="3" type="ORF">OG222_21540</name>
</gene>
<proteinExistence type="predicted"/>
<dbReference type="AlphaFoldDB" id="A0AAU1LW32"/>
<dbReference type="InterPro" id="IPR010427">
    <property type="entry name" value="DUF1023"/>
</dbReference>
<accession>A0AAU1LW32</accession>
<keyword evidence="3" id="KW-0378">Hydrolase</keyword>
<organism evidence="3">
    <name type="scientific">Streptomyces sp. NBC_00148</name>
    <dbReference type="NCBI Taxonomy" id="2903626"/>
    <lineage>
        <taxon>Bacteria</taxon>
        <taxon>Bacillati</taxon>
        <taxon>Actinomycetota</taxon>
        <taxon>Actinomycetes</taxon>
        <taxon>Kitasatosporales</taxon>
        <taxon>Streptomycetaceae</taxon>
        <taxon>Streptomyces</taxon>
    </lineage>
</organism>
<evidence type="ECO:0000256" key="1">
    <source>
        <dbReference type="SAM" id="MobiDB-lite"/>
    </source>
</evidence>
<dbReference type="SUPFAM" id="SSF53474">
    <property type="entry name" value="alpha/beta-Hydrolases"/>
    <property type="match status" value="1"/>
</dbReference>
<sequence>MNPDGSVTYPEAQPKSGAGLPLKGGAVGGMTDPTAQAVGRQSALLDPNPHHSEALAVADRIAAALKEAAEADAKWAPRIRALRADDDLAVSRQDLKDAQSDMRGVLDAGKEYLDSIGGPPKDATPQQNAEWWKGLTPEEREAFLSARPELIGGLDGLPAEARDEANRIVLAEKKAEYGIRLDALPEPPADEWTWINAGGRASRVHTDAWMDWDRKYGDEYRHLSASLAGMETIETRFADTGKEGLPEAYLLGFSPEGNGRAIIANGNPDTAQHQAVYVPGTTSNLGGAGGDINRMTELWRQTNLGSPGASVSTITWLGYDAPQNIVTDSPFEHYAYDGAPAYRQFMDGLDTSHGGPAEPHRTAIGHSYGTTLIGAAAETGDLRADDVILAGSPGVKVGSAAEMDVPKGHVWNEEAEGDAVPEIGRWGHGGSQWKLGGGTFLLPSDEEFGANQMNTGAEGSGPDSTAAAEGHSEYWNRGTTALKNQALVVVGEYGNVTAPQ</sequence>
<dbReference type="Pfam" id="PF06259">
    <property type="entry name" value="Abhydrolase_8"/>
    <property type="match status" value="1"/>
</dbReference>
<dbReference type="GO" id="GO:0016787">
    <property type="term" value="F:hydrolase activity"/>
    <property type="evidence" value="ECO:0007669"/>
    <property type="project" value="UniProtKB-KW"/>
</dbReference>
<feature type="region of interest" description="Disordered" evidence="1">
    <location>
        <begin position="1"/>
        <end position="33"/>
    </location>
</feature>
<evidence type="ECO:0000259" key="2">
    <source>
        <dbReference type="Pfam" id="PF06259"/>
    </source>
</evidence>
<evidence type="ECO:0000313" key="3">
    <source>
        <dbReference type="EMBL" id="WTQ75513.1"/>
    </source>
</evidence>